<dbReference type="EMBL" id="JBBPBM010000033">
    <property type="protein sequence ID" value="KAK8533045.1"/>
    <property type="molecule type" value="Genomic_DNA"/>
</dbReference>
<dbReference type="Proteomes" id="UP001472677">
    <property type="component" value="Unassembled WGS sequence"/>
</dbReference>
<gene>
    <name evidence="1" type="ORF">V6N12_076326</name>
</gene>
<accession>A0ABR2D9G6</accession>
<reference evidence="1 2" key="1">
    <citation type="journal article" date="2024" name="G3 (Bethesda)">
        <title>Genome assembly of Hibiscus sabdariffa L. provides insights into metabolisms of medicinal natural products.</title>
        <authorList>
            <person name="Kim T."/>
        </authorList>
    </citation>
    <scope>NUCLEOTIDE SEQUENCE [LARGE SCALE GENOMIC DNA]</scope>
    <source>
        <strain evidence="1">TK-2024</strain>
        <tissue evidence="1">Old leaves</tissue>
    </source>
</reference>
<dbReference type="InterPro" id="IPR036691">
    <property type="entry name" value="Endo/exonu/phosph_ase_sf"/>
</dbReference>
<evidence type="ECO:0000313" key="2">
    <source>
        <dbReference type="Proteomes" id="UP001472677"/>
    </source>
</evidence>
<name>A0ABR2D9G6_9ROSI</name>
<proteinExistence type="predicted"/>
<comment type="caution">
    <text evidence="1">The sequence shown here is derived from an EMBL/GenBank/DDBJ whole genome shotgun (WGS) entry which is preliminary data.</text>
</comment>
<evidence type="ECO:0000313" key="1">
    <source>
        <dbReference type="EMBL" id="KAK8533045.1"/>
    </source>
</evidence>
<sequence length="385" mass="42729">MKRVRNEGDDKIDVEMSISVDVAVENESPKTLPIVVSSVNKTTPGKSYAGMVVGKDMRSEGVAEEICDEEISLTGVDVRVNRDGPSLIFNDGSERLPNICGGDVLFVDARGYEKRRLRKKVGTISDSNMQNHVVMSSRFQVLREEGEVGGSEELDILGASKKVESSRGKARAHGLTTTVQHKVAVNKHGNSPRDNTQILEVQDKVISLREGSSWTIVSHNPMVVSSNHTTIMVIDEEDEGLASSTFHCHFKDFMRIHHPKLVALMEPRVSSRKADNVLQQLGFTNSFRIKAHGLVKGIWLLCDDSIQVEVIEISNQFLHCRVKNVGETLLLFVTVVYASPSTVKQKFLWGHCKILILVKVTRGLLVVISKSFFDLMKGRAGRCLH</sequence>
<dbReference type="Gene3D" id="3.60.10.10">
    <property type="entry name" value="Endonuclease/exonuclease/phosphatase"/>
    <property type="match status" value="1"/>
</dbReference>
<organism evidence="1 2">
    <name type="scientific">Hibiscus sabdariffa</name>
    <name type="common">roselle</name>
    <dbReference type="NCBI Taxonomy" id="183260"/>
    <lineage>
        <taxon>Eukaryota</taxon>
        <taxon>Viridiplantae</taxon>
        <taxon>Streptophyta</taxon>
        <taxon>Embryophyta</taxon>
        <taxon>Tracheophyta</taxon>
        <taxon>Spermatophyta</taxon>
        <taxon>Magnoliopsida</taxon>
        <taxon>eudicotyledons</taxon>
        <taxon>Gunneridae</taxon>
        <taxon>Pentapetalae</taxon>
        <taxon>rosids</taxon>
        <taxon>malvids</taxon>
        <taxon>Malvales</taxon>
        <taxon>Malvaceae</taxon>
        <taxon>Malvoideae</taxon>
        <taxon>Hibiscus</taxon>
    </lineage>
</organism>
<dbReference type="PANTHER" id="PTHR35218">
    <property type="entry name" value="RNASE H DOMAIN-CONTAINING PROTEIN"/>
    <property type="match status" value="1"/>
</dbReference>
<keyword evidence="2" id="KW-1185">Reference proteome</keyword>
<dbReference type="PANTHER" id="PTHR35218:SF9">
    <property type="entry name" value="ENDONUCLEASE_EXONUCLEASE_PHOSPHATASE DOMAIN-CONTAINING PROTEIN"/>
    <property type="match status" value="1"/>
</dbReference>
<protein>
    <submittedName>
        <fullName evidence="1">Uncharacterized protein</fullName>
    </submittedName>
</protein>